<proteinExistence type="predicted"/>
<keyword evidence="1" id="KW-1133">Transmembrane helix</keyword>
<evidence type="ECO:0000313" key="2">
    <source>
        <dbReference type="EMBL" id="PZP47172.1"/>
    </source>
</evidence>
<feature type="transmembrane region" description="Helical" evidence="1">
    <location>
        <begin position="319"/>
        <end position="342"/>
    </location>
</feature>
<sequence>MKFQFFGNKLVYLVLLCYILVNVLFLYKYVPEYPLIGIVYTCLMVGLFFLNRKRKQFASVKWIEPYVGIVIPICILLGIVALKMEIPATRVDVDRWSALFNWTKELFQGNYPYYAKTHLGQYASPFPIWEIIHIPFYFLGDEIFAHILMVFLLVFFLRKSKAIFNGGFFWILLILSPAYWWEVAVRSDLMNNLMVTAILMVSCEKYLRSTNNPKTGIVGLLAGLLLCTRLFVIFPLGIYFFAYMLKWDWRRKTSFTVGTILGFLVPMLPFLLWNKEMFIWFKFSPIHLQTQFGNSILAVSGIVFLFLCSLLWKSFKTYIALVAVVFFGFISLRFFQEIIGIGWNATVYQDGFDVSYFNVCLPFAILCLAFKDERDLNVQLC</sequence>
<reference evidence="2 3" key="1">
    <citation type="submission" date="2017-11" db="EMBL/GenBank/DDBJ databases">
        <title>Infants hospitalized years apart are colonized by the same room-sourced microbial strains.</title>
        <authorList>
            <person name="Brooks B."/>
            <person name="Olm M.R."/>
            <person name="Firek B.A."/>
            <person name="Baker R."/>
            <person name="Thomas B.C."/>
            <person name="Morowitz M.J."/>
            <person name="Banfield J.F."/>
        </authorList>
    </citation>
    <scope>NUCLEOTIDE SEQUENCE [LARGE SCALE GENOMIC DNA]</scope>
    <source>
        <strain evidence="2">S2_009_000_R2_76</strain>
    </source>
</reference>
<feature type="transmembrane region" description="Helical" evidence="1">
    <location>
        <begin position="292"/>
        <end position="312"/>
    </location>
</feature>
<feature type="transmembrane region" description="Helical" evidence="1">
    <location>
        <begin position="354"/>
        <end position="370"/>
    </location>
</feature>
<feature type="transmembrane region" description="Helical" evidence="1">
    <location>
        <begin position="134"/>
        <end position="155"/>
    </location>
</feature>
<accession>A0A2W5GV33</accession>
<dbReference type="AlphaFoldDB" id="A0A2W5GV33"/>
<protein>
    <recommendedName>
        <fullName evidence="4">Glycosyltransferase RgtA/B/C/D-like domain-containing protein</fullName>
    </recommendedName>
</protein>
<feature type="transmembrane region" description="Helical" evidence="1">
    <location>
        <begin position="162"/>
        <end position="181"/>
    </location>
</feature>
<feature type="transmembrane region" description="Helical" evidence="1">
    <location>
        <begin position="33"/>
        <end position="50"/>
    </location>
</feature>
<feature type="transmembrane region" description="Helical" evidence="1">
    <location>
        <begin position="62"/>
        <end position="82"/>
    </location>
</feature>
<evidence type="ECO:0000256" key="1">
    <source>
        <dbReference type="SAM" id="Phobius"/>
    </source>
</evidence>
<feature type="transmembrane region" description="Helical" evidence="1">
    <location>
        <begin position="10"/>
        <end position="27"/>
    </location>
</feature>
<organism evidence="2 3">
    <name type="scientific">Pseudopedobacter saltans</name>
    <dbReference type="NCBI Taxonomy" id="151895"/>
    <lineage>
        <taxon>Bacteria</taxon>
        <taxon>Pseudomonadati</taxon>
        <taxon>Bacteroidota</taxon>
        <taxon>Sphingobacteriia</taxon>
        <taxon>Sphingobacteriales</taxon>
        <taxon>Sphingobacteriaceae</taxon>
        <taxon>Pseudopedobacter</taxon>
    </lineage>
</organism>
<name>A0A2W5GV33_9SPHI</name>
<feature type="transmembrane region" description="Helical" evidence="1">
    <location>
        <begin position="254"/>
        <end position="272"/>
    </location>
</feature>
<dbReference type="EMBL" id="QFOI01000200">
    <property type="protein sequence ID" value="PZP47172.1"/>
    <property type="molecule type" value="Genomic_DNA"/>
</dbReference>
<keyword evidence="1" id="KW-0812">Transmembrane</keyword>
<keyword evidence="1" id="KW-0472">Membrane</keyword>
<dbReference type="Proteomes" id="UP000249645">
    <property type="component" value="Unassembled WGS sequence"/>
</dbReference>
<gene>
    <name evidence="2" type="ORF">DI598_11250</name>
</gene>
<evidence type="ECO:0000313" key="3">
    <source>
        <dbReference type="Proteomes" id="UP000249645"/>
    </source>
</evidence>
<comment type="caution">
    <text evidence="2">The sequence shown here is derived from an EMBL/GenBank/DDBJ whole genome shotgun (WGS) entry which is preliminary data.</text>
</comment>
<evidence type="ECO:0008006" key="4">
    <source>
        <dbReference type="Google" id="ProtNLM"/>
    </source>
</evidence>
<feature type="transmembrane region" description="Helical" evidence="1">
    <location>
        <begin position="217"/>
        <end position="242"/>
    </location>
</feature>